<dbReference type="GO" id="GO:0018773">
    <property type="term" value="F:acetylpyruvate hydrolase activity"/>
    <property type="evidence" value="ECO:0007669"/>
    <property type="project" value="TreeGrafter"/>
</dbReference>
<dbReference type="HOGENOM" id="CLU_028458_5_2_6"/>
<evidence type="ECO:0000256" key="1">
    <source>
        <dbReference type="ARBA" id="ARBA00022723"/>
    </source>
</evidence>
<dbReference type="KEGG" id="etd:ETAF_1360"/>
<name>A0A0H3DSD1_EDWTF</name>
<protein>
    <submittedName>
        <fullName evidence="3">Fumarylacetoacetate hydrolase family protein</fullName>
    </submittedName>
</protein>
<sequence>MYQHRDWQGALLELPVSKVVCVGNNYREHVREMGSQVAPQPVLFLKPESALCDLRQPIVIPHGLGEVHHEVELAVLIGMPLSQANEDRVARAIAGYGVALDLTLRDVQRECKKHGYPWEKAKAFDGACPISGFIPESEFGDAQNAGLTLSVNGALRQSGNTRDMLTPILPLISYMSRFFTLRAGDVVLTGTPAGVGPLLSGDMLTIGLNARTLTTRII</sequence>
<dbReference type="GO" id="GO:0046872">
    <property type="term" value="F:metal ion binding"/>
    <property type="evidence" value="ECO:0007669"/>
    <property type="project" value="UniProtKB-KW"/>
</dbReference>
<proteinExistence type="predicted"/>
<dbReference type="PANTHER" id="PTHR11820">
    <property type="entry name" value="ACYLPYRUVASE"/>
    <property type="match status" value="1"/>
</dbReference>
<reference evidence="4" key="1">
    <citation type="submission" date="2010-08" db="EMBL/GenBank/DDBJ databases">
        <title>Genome comparisons of Edwardsiella bacteria analysed using deep sequencing technology.</title>
        <authorList>
            <person name="van Soest J.J."/>
            <person name="Henkel C.V."/>
            <person name="Jansen H.J."/>
            <person name="van den Hondel C.A.M.J.J."/>
            <person name="Bloemberg G.V."/>
            <person name="Meijer A.H."/>
            <person name="Spaink H.P."/>
        </authorList>
    </citation>
    <scope>NUCLEOTIDE SEQUENCE [LARGE SCALE GENOMIC DNA]</scope>
    <source>
        <strain evidence="4">FL6-60</strain>
    </source>
</reference>
<dbReference type="Pfam" id="PF01557">
    <property type="entry name" value="FAA_hydrolase"/>
    <property type="match status" value="1"/>
</dbReference>
<dbReference type="NCBIfam" id="NF007967">
    <property type="entry name" value="PRK10691.1"/>
    <property type="match status" value="1"/>
</dbReference>
<keyword evidence="1" id="KW-0479">Metal-binding</keyword>
<dbReference type="PATRIC" id="fig|718251.5.peg.1406"/>
<dbReference type="Gene3D" id="3.90.850.10">
    <property type="entry name" value="Fumarylacetoacetase-like, C-terminal domain"/>
    <property type="match status" value="1"/>
</dbReference>
<dbReference type="InterPro" id="IPR011234">
    <property type="entry name" value="Fumarylacetoacetase-like_C"/>
</dbReference>
<gene>
    <name evidence="3" type="ordered locus">ETAF_1360</name>
</gene>
<evidence type="ECO:0000313" key="3">
    <source>
        <dbReference type="EMBL" id="ADM41472.1"/>
    </source>
</evidence>
<dbReference type="EMBL" id="CP002154">
    <property type="protein sequence ID" value="ADM41472.1"/>
    <property type="molecule type" value="Genomic_DNA"/>
</dbReference>
<evidence type="ECO:0000259" key="2">
    <source>
        <dbReference type="Pfam" id="PF01557"/>
    </source>
</evidence>
<keyword evidence="4" id="KW-1185">Reference proteome</keyword>
<dbReference type="Proteomes" id="UP000002230">
    <property type="component" value="Chromosome"/>
</dbReference>
<dbReference type="PANTHER" id="PTHR11820:SF7">
    <property type="entry name" value="ACYLPYRUVASE FAHD1, MITOCHONDRIAL"/>
    <property type="match status" value="1"/>
</dbReference>
<dbReference type="SUPFAM" id="SSF56529">
    <property type="entry name" value="FAH"/>
    <property type="match status" value="1"/>
</dbReference>
<evidence type="ECO:0000313" key="4">
    <source>
        <dbReference type="Proteomes" id="UP000002230"/>
    </source>
</evidence>
<reference evidence="3 4" key="2">
    <citation type="journal article" date="2011" name="BMC Immunol.">
        <title>Comparison of static immersion and intravenous injection systems for exposure of zebrafish embryos to the natural pathogen Edwardsiella tarda.</title>
        <authorList>
            <person name="van Soest J.J."/>
            <person name="Stockhammer O.W."/>
            <person name="Ordas A."/>
            <person name="Bloemberg G.V."/>
            <person name="Spaink H.P."/>
            <person name="Meijer A.H."/>
        </authorList>
    </citation>
    <scope>NUCLEOTIDE SEQUENCE [LARGE SCALE GENOMIC DNA]</scope>
    <source>
        <strain evidence="3 4">FL6-60</strain>
    </source>
</reference>
<dbReference type="AlphaFoldDB" id="A0A0H3DSD1"/>
<dbReference type="FunFam" id="3.90.850.10:FF:000007">
    <property type="entry name" value="Fumarylacetoacetate hydrolase family protein"/>
    <property type="match status" value="1"/>
</dbReference>
<accession>A0A0H3DSD1</accession>
<feature type="domain" description="Fumarylacetoacetase-like C-terminal" evidence="2">
    <location>
        <begin position="18"/>
        <end position="207"/>
    </location>
</feature>
<dbReference type="InterPro" id="IPR036663">
    <property type="entry name" value="Fumarylacetoacetase_C_sf"/>
</dbReference>
<organism evidence="3 4">
    <name type="scientific">Edwardsiella tarda (strain FL6-60)</name>
    <dbReference type="NCBI Taxonomy" id="718251"/>
    <lineage>
        <taxon>Bacteria</taxon>
        <taxon>Pseudomonadati</taxon>
        <taxon>Pseudomonadota</taxon>
        <taxon>Gammaproteobacteria</taxon>
        <taxon>Enterobacterales</taxon>
        <taxon>Hafniaceae</taxon>
        <taxon>Edwardsiella</taxon>
    </lineage>
</organism>
<keyword evidence="3" id="KW-0378">Hydrolase</keyword>